<dbReference type="InterPro" id="IPR050446">
    <property type="entry name" value="FAD-oxidoreductase/Apoptosis"/>
</dbReference>
<dbReference type="PANTHER" id="PTHR43557:SF2">
    <property type="entry name" value="RIESKE DOMAIN-CONTAINING PROTEIN-RELATED"/>
    <property type="match status" value="1"/>
</dbReference>
<comment type="caution">
    <text evidence="7">The sequence shown here is derived from an EMBL/GenBank/DDBJ whole genome shotgun (WGS) entry which is preliminary data.</text>
</comment>
<keyword evidence="2" id="KW-0285">Flavoprotein</keyword>
<feature type="domain" description="FAD/NAD(P)-binding" evidence="5">
    <location>
        <begin position="7"/>
        <end position="320"/>
    </location>
</feature>
<sequence>MTVPAAVLVVGASAAGLATAEALRRHGYRGALTVLGEEPHAPYDRPPLSKQVLAGRWEHGRATLRDEAQLAELGAEFVLGDRAVGLDAGARTVATAAGRSLRADAVVLATGVRARRLPGQPDLAGVHVLRTLDDALALRSDLLRHGPDSRGLTGTSDAPDASGRRLVVVGDGVLGSEVAATARDMGADVTLAGPQPAPMAAQLGHGAAGLLARLHASRGVRLRPGAAVESLTGERGRVTGVRLETGETLPADVVVVALGAVPATAWLEGSGLRTDDGVVCDSRCRAADGVYAAGDVARWHHDALGTHMRLENRTNATGQALAVASAVLGDERPYRPVPYFWTDQFGTRVQMYGRPAAGTGTRTDADAEVAVVEGDMADGRFVAVHRSGGAITGVLGWNMPKQTLRYRRELADAYAALSAAA</sequence>
<evidence type="ECO:0000313" key="8">
    <source>
        <dbReference type="Proteomes" id="UP000176005"/>
    </source>
</evidence>
<dbReference type="AlphaFoldDB" id="A0A1E7KWJ2"/>
<dbReference type="PANTHER" id="PTHR43557">
    <property type="entry name" value="APOPTOSIS-INDUCING FACTOR 1"/>
    <property type="match status" value="1"/>
</dbReference>
<evidence type="ECO:0000256" key="2">
    <source>
        <dbReference type="ARBA" id="ARBA00022630"/>
    </source>
</evidence>
<evidence type="ECO:0000313" key="7">
    <source>
        <dbReference type="EMBL" id="OEV08286.1"/>
    </source>
</evidence>
<dbReference type="InterPro" id="IPR016156">
    <property type="entry name" value="FAD/NAD-linked_Rdtase_dimer_sf"/>
</dbReference>
<comment type="cofactor">
    <cofactor evidence="1">
        <name>FAD</name>
        <dbReference type="ChEBI" id="CHEBI:57692"/>
    </cofactor>
</comment>
<organism evidence="7 8">
    <name type="scientific">Streptomyces nanshensis</name>
    <dbReference type="NCBI Taxonomy" id="518642"/>
    <lineage>
        <taxon>Bacteria</taxon>
        <taxon>Bacillati</taxon>
        <taxon>Actinomycetota</taxon>
        <taxon>Actinomycetes</taxon>
        <taxon>Kitasatosporales</taxon>
        <taxon>Streptomycetaceae</taxon>
        <taxon>Streptomyces</taxon>
    </lineage>
</organism>
<keyword evidence="3" id="KW-0274">FAD</keyword>
<reference evidence="7 8" key="1">
    <citation type="journal article" date="2016" name="Front. Microbiol.">
        <title>Comparative Genomics Analysis of Streptomyces Species Reveals Their Adaptation to the Marine Environment and Their Diversity at the Genomic Level.</title>
        <authorList>
            <person name="Tian X."/>
            <person name="Zhang Z."/>
            <person name="Yang T."/>
            <person name="Chen M."/>
            <person name="Li J."/>
            <person name="Chen F."/>
            <person name="Yang J."/>
            <person name="Li W."/>
            <person name="Zhang B."/>
            <person name="Zhang Z."/>
            <person name="Wu J."/>
            <person name="Zhang C."/>
            <person name="Long L."/>
            <person name="Xiao J."/>
        </authorList>
    </citation>
    <scope>NUCLEOTIDE SEQUENCE [LARGE SCALE GENOMIC DNA]</scope>
    <source>
        <strain evidence="7 8">SCSIO 10429</strain>
    </source>
</reference>
<dbReference type="Gene3D" id="3.50.50.60">
    <property type="entry name" value="FAD/NAD(P)-binding domain"/>
    <property type="match status" value="2"/>
</dbReference>
<evidence type="ECO:0000259" key="5">
    <source>
        <dbReference type="Pfam" id="PF07992"/>
    </source>
</evidence>
<dbReference type="Pfam" id="PF14759">
    <property type="entry name" value="Reductase_C"/>
    <property type="match status" value="1"/>
</dbReference>
<dbReference type="EMBL" id="LJGW01000431">
    <property type="protein sequence ID" value="OEV08286.1"/>
    <property type="molecule type" value="Genomic_DNA"/>
</dbReference>
<dbReference type="InterPro" id="IPR036188">
    <property type="entry name" value="FAD/NAD-bd_sf"/>
</dbReference>
<proteinExistence type="predicted"/>
<dbReference type="PRINTS" id="PR00368">
    <property type="entry name" value="FADPNR"/>
</dbReference>
<protein>
    <submittedName>
        <fullName evidence="7">Pyridine nucleotide-disulfide oxidoreductase</fullName>
    </submittedName>
</protein>
<keyword evidence="4" id="KW-0560">Oxidoreductase</keyword>
<dbReference type="PATRIC" id="fig|518642.10.peg.6206"/>
<dbReference type="SUPFAM" id="SSF51905">
    <property type="entry name" value="FAD/NAD(P)-binding domain"/>
    <property type="match status" value="1"/>
</dbReference>
<dbReference type="GO" id="GO:0005737">
    <property type="term" value="C:cytoplasm"/>
    <property type="evidence" value="ECO:0007669"/>
    <property type="project" value="TreeGrafter"/>
</dbReference>
<name>A0A1E7KWJ2_9ACTN</name>
<dbReference type="Gene3D" id="3.30.390.30">
    <property type="match status" value="1"/>
</dbReference>
<feature type="domain" description="Reductase C-terminal" evidence="6">
    <location>
        <begin position="339"/>
        <end position="414"/>
    </location>
</feature>
<dbReference type="InterPro" id="IPR028202">
    <property type="entry name" value="Reductase_C"/>
</dbReference>
<dbReference type="Pfam" id="PF07992">
    <property type="entry name" value="Pyr_redox_2"/>
    <property type="match status" value="1"/>
</dbReference>
<evidence type="ECO:0000256" key="4">
    <source>
        <dbReference type="ARBA" id="ARBA00023002"/>
    </source>
</evidence>
<dbReference type="RefSeq" id="WP_070019754.1">
    <property type="nucleotide sequence ID" value="NZ_LJGW01000431.1"/>
</dbReference>
<evidence type="ECO:0000256" key="3">
    <source>
        <dbReference type="ARBA" id="ARBA00022827"/>
    </source>
</evidence>
<keyword evidence="8" id="KW-1185">Reference proteome</keyword>
<dbReference type="SUPFAM" id="SSF55424">
    <property type="entry name" value="FAD/NAD-linked reductases, dimerisation (C-terminal) domain"/>
    <property type="match status" value="1"/>
</dbReference>
<dbReference type="PRINTS" id="PR00411">
    <property type="entry name" value="PNDRDTASEI"/>
</dbReference>
<accession>A0A1E7KWJ2</accession>
<dbReference type="InterPro" id="IPR023753">
    <property type="entry name" value="FAD/NAD-binding_dom"/>
</dbReference>
<gene>
    <name evidence="7" type="ORF">AN218_27090</name>
</gene>
<dbReference type="Proteomes" id="UP000176005">
    <property type="component" value="Unassembled WGS sequence"/>
</dbReference>
<evidence type="ECO:0000259" key="6">
    <source>
        <dbReference type="Pfam" id="PF14759"/>
    </source>
</evidence>
<evidence type="ECO:0000256" key="1">
    <source>
        <dbReference type="ARBA" id="ARBA00001974"/>
    </source>
</evidence>
<dbReference type="GO" id="GO:0016651">
    <property type="term" value="F:oxidoreductase activity, acting on NAD(P)H"/>
    <property type="evidence" value="ECO:0007669"/>
    <property type="project" value="TreeGrafter"/>
</dbReference>